<dbReference type="SUPFAM" id="SSF50370">
    <property type="entry name" value="Ricin B-like lectins"/>
    <property type="match status" value="1"/>
</dbReference>
<dbReference type="PANTHER" id="PTHR43301">
    <property type="entry name" value="ARABINAN ENDO-1,5-ALPHA-L-ARABINOSIDASE"/>
    <property type="match status" value="1"/>
</dbReference>
<evidence type="ECO:0000313" key="8">
    <source>
        <dbReference type="EMBL" id="MFC0254537.1"/>
    </source>
</evidence>
<keyword evidence="6" id="KW-0732">Signal</keyword>
<evidence type="ECO:0000256" key="3">
    <source>
        <dbReference type="ARBA" id="ARBA00022801"/>
    </source>
</evidence>
<sequence>MMNKLLAACCLALGSALSIGLVPPACAIELAGVKNAHDPGTITKDGDTYFNFTTGTGIWYSTSKDLVTWTGGPGPVFTTYPAWIKNKIPNFAGAFWAPDVIQMNGQYYLYYSVSTFGTSSSAIGVARSPSLKNPSWTDLGIVVESFGGASEINAIDPALFRDHDGKVYMSWGSFFGGIGLAEINQSTGKLASSVSTILGGGHRDIEAPFITRNGNDYYLFVNRGSCCKGSDSTYYVEVQRATNIRGPYSGTRTILPITDGKYRGPGHIGLLKQDGCNFVSTHYYDLQDNGNAKLDILRMSYSNGWPTLTRNFTNFAGCGGISDGVYSFRSRHSGKALTVANASTADGALVQQFTDTNARHQQWHVIGQGDGYYSIINANSLRSLDNYGNSTTQRTNIAQWGYWGGSGQRWRFASPAAGYHTVANQLSGMVLDVNARSTADGAQIIQWPVNNASNQQWSLIRR</sequence>
<gene>
    <name evidence="8" type="ORF">ACFFJK_21845</name>
</gene>
<dbReference type="Gene3D" id="2.115.10.20">
    <property type="entry name" value="Glycosyl hydrolase domain, family 43"/>
    <property type="match status" value="1"/>
</dbReference>
<dbReference type="EMBL" id="JBHLWP010000029">
    <property type="protein sequence ID" value="MFC0254537.1"/>
    <property type="molecule type" value="Genomic_DNA"/>
</dbReference>
<reference evidence="8 9" key="1">
    <citation type="submission" date="2024-09" db="EMBL/GenBank/DDBJ databases">
        <authorList>
            <person name="Sun Q."/>
            <person name="Mori K."/>
        </authorList>
    </citation>
    <scope>NUCLEOTIDE SEQUENCE [LARGE SCALE GENOMIC DNA]</scope>
    <source>
        <strain evidence="8 9">CCM 7792</strain>
    </source>
</reference>
<evidence type="ECO:0000256" key="5">
    <source>
        <dbReference type="RuleBase" id="RU361187"/>
    </source>
</evidence>
<dbReference type="InterPro" id="IPR000772">
    <property type="entry name" value="Ricin_B_lectin"/>
</dbReference>
<dbReference type="SMART" id="SM00458">
    <property type="entry name" value="RICIN"/>
    <property type="match status" value="1"/>
</dbReference>
<keyword evidence="3 5" id="KW-0378">Hydrolase</keyword>
<dbReference type="SUPFAM" id="SSF75005">
    <property type="entry name" value="Arabinanase/levansucrase/invertase"/>
    <property type="match status" value="1"/>
</dbReference>
<evidence type="ECO:0000256" key="1">
    <source>
        <dbReference type="ARBA" id="ARBA00004834"/>
    </source>
</evidence>
<keyword evidence="4 5" id="KW-0326">Glycosidase</keyword>
<protein>
    <submittedName>
        <fullName evidence="8">Family 43 glycosylhydrolase</fullName>
    </submittedName>
</protein>
<name>A0ABV6FMJ9_9BURK</name>
<dbReference type="CDD" id="cd08998">
    <property type="entry name" value="GH43_Arb43a-like"/>
    <property type="match status" value="1"/>
</dbReference>
<feature type="signal peptide" evidence="6">
    <location>
        <begin position="1"/>
        <end position="27"/>
    </location>
</feature>
<comment type="caution">
    <text evidence="8">The sequence shown here is derived from an EMBL/GenBank/DDBJ whole genome shotgun (WGS) entry which is preliminary data.</text>
</comment>
<comment type="similarity">
    <text evidence="2 5">Belongs to the glycosyl hydrolase 43 family.</text>
</comment>
<accession>A0ABV6FMJ9</accession>
<dbReference type="Pfam" id="PF14200">
    <property type="entry name" value="RicinB_lectin_2"/>
    <property type="match status" value="2"/>
</dbReference>
<comment type="pathway">
    <text evidence="1">Glycan metabolism; L-arabinan degradation.</text>
</comment>
<dbReference type="InterPro" id="IPR023296">
    <property type="entry name" value="Glyco_hydro_beta-prop_sf"/>
</dbReference>
<feature type="chain" id="PRO_5045455156" evidence="6">
    <location>
        <begin position="28"/>
        <end position="462"/>
    </location>
</feature>
<dbReference type="InterPro" id="IPR035992">
    <property type="entry name" value="Ricin_B-like_lectins"/>
</dbReference>
<evidence type="ECO:0000256" key="2">
    <source>
        <dbReference type="ARBA" id="ARBA00009865"/>
    </source>
</evidence>
<dbReference type="InterPro" id="IPR006710">
    <property type="entry name" value="Glyco_hydro_43"/>
</dbReference>
<dbReference type="PROSITE" id="PS50231">
    <property type="entry name" value="RICIN_B_LECTIN"/>
    <property type="match status" value="1"/>
</dbReference>
<keyword evidence="9" id="KW-1185">Reference proteome</keyword>
<dbReference type="CDD" id="cd00161">
    <property type="entry name" value="beta-trefoil_Ricin-like"/>
    <property type="match status" value="1"/>
</dbReference>
<evidence type="ECO:0000256" key="4">
    <source>
        <dbReference type="ARBA" id="ARBA00023295"/>
    </source>
</evidence>
<dbReference type="InterPro" id="IPR050727">
    <property type="entry name" value="GH43_arabinanases"/>
</dbReference>
<evidence type="ECO:0000256" key="6">
    <source>
        <dbReference type="SAM" id="SignalP"/>
    </source>
</evidence>
<feature type="domain" description="Ricin B lectin" evidence="7">
    <location>
        <begin position="323"/>
        <end position="460"/>
    </location>
</feature>
<evidence type="ECO:0000259" key="7">
    <source>
        <dbReference type="SMART" id="SM00458"/>
    </source>
</evidence>
<dbReference type="PANTHER" id="PTHR43301:SF3">
    <property type="entry name" value="ARABINAN ENDO-1,5-ALPHA-L-ARABINOSIDASE A-RELATED"/>
    <property type="match status" value="1"/>
</dbReference>
<dbReference type="Pfam" id="PF04616">
    <property type="entry name" value="Glyco_hydro_43"/>
    <property type="match status" value="1"/>
</dbReference>
<dbReference type="Proteomes" id="UP001589773">
    <property type="component" value="Unassembled WGS sequence"/>
</dbReference>
<dbReference type="Gene3D" id="2.80.10.50">
    <property type="match status" value="3"/>
</dbReference>
<evidence type="ECO:0000313" key="9">
    <source>
        <dbReference type="Proteomes" id="UP001589773"/>
    </source>
</evidence>
<dbReference type="RefSeq" id="WP_379681781.1">
    <property type="nucleotide sequence ID" value="NZ_JBHLWP010000029.1"/>
</dbReference>
<proteinExistence type="inferred from homology"/>
<organism evidence="8 9">
    <name type="scientific">Massilia consociata</name>
    <dbReference type="NCBI Taxonomy" id="760117"/>
    <lineage>
        <taxon>Bacteria</taxon>
        <taxon>Pseudomonadati</taxon>
        <taxon>Pseudomonadota</taxon>
        <taxon>Betaproteobacteria</taxon>
        <taxon>Burkholderiales</taxon>
        <taxon>Oxalobacteraceae</taxon>
        <taxon>Telluria group</taxon>
        <taxon>Massilia</taxon>
    </lineage>
</organism>